<evidence type="ECO:0000313" key="4">
    <source>
        <dbReference type="Proteomes" id="UP001054945"/>
    </source>
</evidence>
<dbReference type="GO" id="GO:0003677">
    <property type="term" value="F:DNA binding"/>
    <property type="evidence" value="ECO:0007669"/>
    <property type="project" value="TreeGrafter"/>
</dbReference>
<evidence type="ECO:0000256" key="1">
    <source>
        <dbReference type="ARBA" id="ARBA00008174"/>
    </source>
</evidence>
<name>A0AAV4WG83_CAEEX</name>
<dbReference type="GO" id="GO:0000076">
    <property type="term" value="P:DNA replication checkpoint signaling"/>
    <property type="evidence" value="ECO:0007669"/>
    <property type="project" value="TreeGrafter"/>
</dbReference>
<feature type="domain" description="Timeless C-terminal" evidence="2">
    <location>
        <begin position="172"/>
        <end position="269"/>
    </location>
</feature>
<dbReference type="GO" id="GO:0043111">
    <property type="term" value="P:replication fork arrest"/>
    <property type="evidence" value="ECO:0007669"/>
    <property type="project" value="TreeGrafter"/>
</dbReference>
<sequence>MHHLAGDMEIFELLFQPSILKIFSEILNEEMELEQYHEDLIMYILNKFSAQVYKKNLKDNAEKCDPCASSHDSPANSCASSNDWFLLEEDNLYWWYLQYEQDNDPISKISEHIPSSKQDILMKLQMKGYLSKDKYKQLEKQMESFQEHDPNMLPKEITHPSNFDEDITSFLRTLVHAGELQHIIWLQNILLETCYVKLGLNAKLPESVPFYSIKMNLSVPLVPYSEEQRMILQNKIFLQLLQKLGLHLGSDNCQMFPRIPLFWTSDMLYCIALRLGPVKQEKFKFSFDDLLSSPYHDSVIVKSFGGLHLPALSSCFTLSSWLTAVQQSKEIYQNTQMKKIFKPNS</sequence>
<accession>A0AAV4WG83</accession>
<dbReference type="Pfam" id="PF05029">
    <property type="entry name" value="TIMELESS_C"/>
    <property type="match status" value="1"/>
</dbReference>
<reference evidence="3 4" key="1">
    <citation type="submission" date="2021-06" db="EMBL/GenBank/DDBJ databases">
        <title>Caerostris extrusa draft genome.</title>
        <authorList>
            <person name="Kono N."/>
            <person name="Arakawa K."/>
        </authorList>
    </citation>
    <scope>NUCLEOTIDE SEQUENCE [LARGE SCALE GENOMIC DNA]</scope>
</reference>
<comment type="caution">
    <text evidence="3">The sequence shown here is derived from an EMBL/GenBank/DDBJ whole genome shotgun (WGS) entry which is preliminary data.</text>
</comment>
<dbReference type="EMBL" id="BPLR01016098">
    <property type="protein sequence ID" value="GIY81204.1"/>
    <property type="molecule type" value="Genomic_DNA"/>
</dbReference>
<dbReference type="Proteomes" id="UP001054945">
    <property type="component" value="Unassembled WGS sequence"/>
</dbReference>
<proteinExistence type="inferred from homology"/>
<organism evidence="3 4">
    <name type="scientific">Caerostris extrusa</name>
    <name type="common">Bark spider</name>
    <name type="synonym">Caerostris bankana</name>
    <dbReference type="NCBI Taxonomy" id="172846"/>
    <lineage>
        <taxon>Eukaryota</taxon>
        <taxon>Metazoa</taxon>
        <taxon>Ecdysozoa</taxon>
        <taxon>Arthropoda</taxon>
        <taxon>Chelicerata</taxon>
        <taxon>Arachnida</taxon>
        <taxon>Araneae</taxon>
        <taxon>Araneomorphae</taxon>
        <taxon>Entelegynae</taxon>
        <taxon>Araneoidea</taxon>
        <taxon>Araneidae</taxon>
        <taxon>Caerostris</taxon>
    </lineage>
</organism>
<evidence type="ECO:0000313" key="3">
    <source>
        <dbReference type="EMBL" id="GIY81204.1"/>
    </source>
</evidence>
<protein>
    <submittedName>
        <fullName evidence="3">Protein timeless</fullName>
    </submittedName>
</protein>
<dbReference type="InterPro" id="IPR044998">
    <property type="entry name" value="Timeless"/>
</dbReference>
<evidence type="ECO:0000259" key="2">
    <source>
        <dbReference type="Pfam" id="PF05029"/>
    </source>
</evidence>
<dbReference type="PANTHER" id="PTHR22940:SF5">
    <property type="entry name" value="PROTEIN TIMELESS"/>
    <property type="match status" value="1"/>
</dbReference>
<comment type="similarity">
    <text evidence="1">Belongs to the timeless family.</text>
</comment>
<dbReference type="GO" id="GO:0006281">
    <property type="term" value="P:DNA repair"/>
    <property type="evidence" value="ECO:0007669"/>
    <property type="project" value="TreeGrafter"/>
</dbReference>
<dbReference type="InterPro" id="IPR007725">
    <property type="entry name" value="TIMELESS_C"/>
</dbReference>
<gene>
    <name evidence="3" type="primary">tim</name>
    <name evidence="3" type="ORF">CEXT_473951</name>
</gene>
<dbReference type="PANTHER" id="PTHR22940">
    <property type="entry name" value="TIMEOUT/TIMELESS-2"/>
    <property type="match status" value="1"/>
</dbReference>
<keyword evidence="4" id="KW-1185">Reference proteome</keyword>
<dbReference type="AlphaFoldDB" id="A0AAV4WG83"/>
<dbReference type="GO" id="GO:0031298">
    <property type="term" value="C:replication fork protection complex"/>
    <property type="evidence" value="ECO:0007669"/>
    <property type="project" value="TreeGrafter"/>
</dbReference>